<evidence type="ECO:0000256" key="8">
    <source>
        <dbReference type="RuleBase" id="RU367067"/>
    </source>
</evidence>
<dbReference type="InterPro" id="IPR021110">
    <property type="entry name" value="DNA_rep_checkpnt_protein"/>
</dbReference>
<dbReference type="GO" id="GO:0003688">
    <property type="term" value="F:DNA replication origin binding"/>
    <property type="evidence" value="ECO:0007669"/>
    <property type="project" value="TreeGrafter"/>
</dbReference>
<comment type="subcellular location">
    <subcellularLocation>
        <location evidence="1 8">Nucleus</location>
    </subcellularLocation>
</comment>
<keyword evidence="5 8" id="KW-0539">Nucleus</keyword>
<dbReference type="AlphaFoldDB" id="A0A0F4ZG57"/>
<dbReference type="Gene3D" id="1.10.10.1460">
    <property type="match status" value="1"/>
</dbReference>
<feature type="region of interest" description="Disordered" evidence="9">
    <location>
        <begin position="337"/>
        <end position="446"/>
    </location>
</feature>
<comment type="function">
    <text evidence="7 8">Has a role in the initiation of DNA replication. Required at S-phase checkpoint.</text>
</comment>
<feature type="region of interest" description="Disordered" evidence="9">
    <location>
        <begin position="245"/>
        <end position="269"/>
    </location>
</feature>
<evidence type="ECO:0000256" key="1">
    <source>
        <dbReference type="ARBA" id="ARBA00004123"/>
    </source>
</evidence>
<feature type="compositionally biased region" description="Polar residues" evidence="9">
    <location>
        <begin position="210"/>
        <end position="222"/>
    </location>
</feature>
<dbReference type="CDD" id="cd22289">
    <property type="entry name" value="RecQL4_SLD2_NTD"/>
    <property type="match status" value="1"/>
</dbReference>
<evidence type="ECO:0000256" key="5">
    <source>
        <dbReference type="ARBA" id="ARBA00023242"/>
    </source>
</evidence>
<dbReference type="GO" id="GO:0000727">
    <property type="term" value="P:double-strand break repair via break-induced replication"/>
    <property type="evidence" value="ECO:0007669"/>
    <property type="project" value="TreeGrafter"/>
</dbReference>
<feature type="region of interest" description="Disordered" evidence="9">
    <location>
        <begin position="210"/>
        <end position="229"/>
    </location>
</feature>
<accession>A0A0F4ZG57</accession>
<dbReference type="PANTHER" id="PTHR28124">
    <property type="entry name" value="DNA REPLICATION REGULATOR SLD2"/>
    <property type="match status" value="1"/>
</dbReference>
<comment type="caution">
    <text evidence="10">The sequence shown here is derived from an EMBL/GenBank/DDBJ whole genome shotgun (WGS) entry which is preliminary data.</text>
</comment>
<feature type="region of interest" description="Disordered" evidence="9">
    <location>
        <begin position="58"/>
        <end position="142"/>
    </location>
</feature>
<feature type="region of interest" description="Disordered" evidence="9">
    <location>
        <begin position="155"/>
        <end position="195"/>
    </location>
</feature>
<dbReference type="GO" id="GO:1902977">
    <property type="term" value="P:mitotic DNA replication preinitiation complex assembly"/>
    <property type="evidence" value="ECO:0007669"/>
    <property type="project" value="TreeGrafter"/>
</dbReference>
<reference evidence="10 11" key="1">
    <citation type="submission" date="2015-03" db="EMBL/GenBank/DDBJ databases">
        <authorList>
            <person name="Radwan O."/>
            <person name="Al-Naeli F.A."/>
            <person name="Rendon G.A."/>
            <person name="Fields C."/>
        </authorList>
    </citation>
    <scope>NUCLEOTIDE SEQUENCE [LARGE SCALE GENOMIC DNA]</scope>
    <source>
        <strain evidence="10">CR-DP1</strain>
    </source>
</reference>
<gene>
    <name evidence="10" type="ORF">TD95_003714</name>
</gene>
<feature type="compositionally biased region" description="Basic residues" evidence="9">
    <location>
        <begin position="359"/>
        <end position="376"/>
    </location>
</feature>
<feature type="compositionally biased region" description="Acidic residues" evidence="9">
    <location>
        <begin position="422"/>
        <end position="433"/>
    </location>
</feature>
<dbReference type="GO" id="GO:0031261">
    <property type="term" value="C:DNA replication preinitiation complex"/>
    <property type="evidence" value="ECO:0007669"/>
    <property type="project" value="TreeGrafter"/>
</dbReference>
<evidence type="ECO:0000256" key="2">
    <source>
        <dbReference type="ARBA" id="ARBA00007276"/>
    </source>
</evidence>
<dbReference type="GO" id="GO:0006270">
    <property type="term" value="P:DNA replication initiation"/>
    <property type="evidence" value="ECO:0007669"/>
    <property type="project" value="UniProtKB-UniRule"/>
</dbReference>
<dbReference type="GO" id="GO:0003697">
    <property type="term" value="F:single-stranded DNA binding"/>
    <property type="evidence" value="ECO:0007669"/>
    <property type="project" value="TreeGrafter"/>
</dbReference>
<evidence type="ECO:0000256" key="4">
    <source>
        <dbReference type="ARBA" id="ARBA00022705"/>
    </source>
</evidence>
<evidence type="ECO:0000256" key="6">
    <source>
        <dbReference type="ARBA" id="ARBA00023306"/>
    </source>
</evidence>
<dbReference type="FunFam" id="1.10.10.1460:FF:000001">
    <property type="entry name" value="DNA replication regulator Sld2"/>
    <property type="match status" value="1"/>
</dbReference>
<dbReference type="OrthoDB" id="8775810at2759"/>
<evidence type="ECO:0000256" key="3">
    <source>
        <dbReference type="ARBA" id="ARBA00018363"/>
    </source>
</evidence>
<keyword evidence="6 8" id="KW-0131">Cell cycle</keyword>
<dbReference type="InterPro" id="IPR040203">
    <property type="entry name" value="Sld2"/>
</dbReference>
<evidence type="ECO:0000313" key="11">
    <source>
        <dbReference type="Proteomes" id="UP000033483"/>
    </source>
</evidence>
<dbReference type="Pfam" id="PF11719">
    <property type="entry name" value="Drc1-Sld2"/>
    <property type="match status" value="1"/>
</dbReference>
<dbReference type="EMBL" id="LAEV01000948">
    <property type="protein sequence ID" value="KKA29175.1"/>
    <property type="molecule type" value="Genomic_DNA"/>
</dbReference>
<comment type="similarity">
    <text evidence="2 8">Belongs to the SLD2 family.</text>
</comment>
<proteinExistence type="inferred from homology"/>
<sequence length="498" mass="54693">MDEAEKAKLGKQCASVRAELKAWEAEYAQAHEGKKPSREVIKANPEIAAKYKRYSSLRDTLAGKKPKQVSKPPAPKPQLPAASPVKQRQTNIFVTPSKDRVQNFRTPTTTRTAQQTFQTPSAGRGESPYVPRIIGPTPQRDGRVLGLFDLIDDADGDADSKSPSKVGFAATSTPQKRRLDDTEEDGLFARNRTPMSASKRQLLDSFLTPTKKTLDASSSSVHGATPKSVSKDFATPAFLKRRAAPAAYVQSSDFASPGRPPRMGRPQFSKGLSSLVASLRKVEEQAYEDDEEALRDMEMAAGGGFQDLPPRRPLQPLVVPVDDKHEVEDSQAGVRLLGGFDDESQFDEQVPEDTDRGRPMRQFKKRMPKRTTRKVNIKPTVYARPADAALPEDDIVGATADSNGDEDEAIPETQLLPSDRPSEDDGDEYQDENEPPRPKFATATAAAAAALEAARKDGTAVAPRKVNEMAHANFKRLKLRNFGAKGGPGYNSRFRRRR</sequence>
<keyword evidence="4 8" id="KW-0235">DNA replication</keyword>
<feature type="compositionally biased region" description="Acidic residues" evidence="9">
    <location>
        <begin position="340"/>
        <end position="352"/>
    </location>
</feature>
<protein>
    <recommendedName>
        <fullName evidence="3 8">DNA replication regulator SLD2</fullName>
    </recommendedName>
</protein>
<feature type="compositionally biased region" description="Low complexity" evidence="9">
    <location>
        <begin position="104"/>
        <end position="120"/>
    </location>
</feature>
<evidence type="ECO:0000256" key="7">
    <source>
        <dbReference type="ARBA" id="ARBA00025253"/>
    </source>
</evidence>
<evidence type="ECO:0000313" key="10">
    <source>
        <dbReference type="EMBL" id="KKA29175.1"/>
    </source>
</evidence>
<organism evidence="10 11">
    <name type="scientific">Thielaviopsis punctulata</name>
    <dbReference type="NCBI Taxonomy" id="72032"/>
    <lineage>
        <taxon>Eukaryota</taxon>
        <taxon>Fungi</taxon>
        <taxon>Dikarya</taxon>
        <taxon>Ascomycota</taxon>
        <taxon>Pezizomycotina</taxon>
        <taxon>Sordariomycetes</taxon>
        <taxon>Hypocreomycetidae</taxon>
        <taxon>Microascales</taxon>
        <taxon>Ceratocystidaceae</taxon>
        <taxon>Thielaviopsis</taxon>
    </lineage>
</organism>
<dbReference type="PANTHER" id="PTHR28124:SF1">
    <property type="entry name" value="DNA REPLICATION REGULATOR SLD2"/>
    <property type="match status" value="1"/>
</dbReference>
<keyword evidence="11" id="KW-1185">Reference proteome</keyword>
<evidence type="ECO:0000256" key="9">
    <source>
        <dbReference type="SAM" id="MobiDB-lite"/>
    </source>
</evidence>
<dbReference type="Proteomes" id="UP000033483">
    <property type="component" value="Unassembled WGS sequence"/>
</dbReference>
<name>A0A0F4ZG57_9PEZI</name>